<name>A0A8S5SXU7_9CAUD</name>
<evidence type="ECO:0000313" key="1">
    <source>
        <dbReference type="EMBL" id="DAF55932.1"/>
    </source>
</evidence>
<proteinExistence type="predicted"/>
<reference evidence="1" key="1">
    <citation type="journal article" date="2021" name="Proc. Natl. Acad. Sci. U.S.A.">
        <title>A Catalog of Tens of Thousands of Viruses from Human Metagenomes Reveals Hidden Associations with Chronic Diseases.</title>
        <authorList>
            <person name="Tisza M.J."/>
            <person name="Buck C.B."/>
        </authorList>
    </citation>
    <scope>NUCLEOTIDE SEQUENCE</scope>
    <source>
        <strain evidence="1">CtzlI32</strain>
    </source>
</reference>
<sequence>MDTGNEIDNLVMELIHELGTMSIKDIQEYREEVMKDLTSFKRPKLAIIFINTLIDLIIQKKQEKARAAI</sequence>
<dbReference type="EMBL" id="BK032703">
    <property type="protein sequence ID" value="DAF55932.1"/>
    <property type="molecule type" value="Genomic_DNA"/>
</dbReference>
<accession>A0A8S5SXU7</accession>
<protein>
    <submittedName>
        <fullName evidence="1">Uncharacterized protein</fullName>
    </submittedName>
</protein>
<organism evidence="1">
    <name type="scientific">Siphoviridae sp. ctzlI32</name>
    <dbReference type="NCBI Taxonomy" id="2827981"/>
    <lineage>
        <taxon>Viruses</taxon>
        <taxon>Duplodnaviria</taxon>
        <taxon>Heunggongvirae</taxon>
        <taxon>Uroviricota</taxon>
        <taxon>Caudoviricetes</taxon>
    </lineage>
</organism>